<feature type="transmembrane region" description="Helical" evidence="5">
    <location>
        <begin position="62"/>
        <end position="84"/>
    </location>
</feature>
<gene>
    <name evidence="6" type="ORF">SAMN02745355_0240</name>
</gene>
<dbReference type="Pfam" id="PF06550">
    <property type="entry name" value="SPP"/>
    <property type="match status" value="1"/>
</dbReference>
<comment type="caution">
    <text evidence="6">The sequence shown here is derived from an EMBL/GenBank/DDBJ whole genome shotgun (WGS) entry which is preliminary data.</text>
</comment>
<dbReference type="GO" id="GO:0012505">
    <property type="term" value="C:endomembrane system"/>
    <property type="evidence" value="ECO:0007669"/>
    <property type="project" value="UniProtKB-SubCell"/>
</dbReference>
<evidence type="ECO:0000313" key="7">
    <source>
        <dbReference type="Proteomes" id="UP000192315"/>
    </source>
</evidence>
<dbReference type="EMBL" id="FWYE01000001">
    <property type="protein sequence ID" value="SMD30361.1"/>
    <property type="molecule type" value="Genomic_DNA"/>
</dbReference>
<feature type="transmembrane region" description="Helical" evidence="5">
    <location>
        <begin position="35"/>
        <end position="53"/>
    </location>
</feature>
<feature type="transmembrane region" description="Helical" evidence="5">
    <location>
        <begin position="223"/>
        <end position="242"/>
    </location>
</feature>
<dbReference type="AlphaFoldDB" id="A0A8G2FVQ8"/>
<feature type="transmembrane region" description="Helical" evidence="5">
    <location>
        <begin position="112"/>
        <end position="130"/>
    </location>
</feature>
<feature type="transmembrane region" description="Helical" evidence="5">
    <location>
        <begin position="90"/>
        <end position="107"/>
    </location>
</feature>
<evidence type="ECO:0000256" key="4">
    <source>
        <dbReference type="ARBA" id="ARBA00023136"/>
    </source>
</evidence>
<sequence>MFILSSLFSLYISSNLIVSNPSLKGSGDAMAPVYIIYYLIAVIAFTVLILFLIKRYAKAIKYIFVLLIIYMIFFVSAIIAGIVSTSLIEYFSIILFITGLFAYLLIFHNEWYIMDAAGFLMVSGAAAVFGTFLNPYYAMVLLIAFAIYDYVSVYKTKHMVTLARAAVDNSYPLLFVMPSRSGLKLQNLTFDNRGENNVLMLGFGDMAIPEILIVSSYIFDQRLIFIILPLAGAIMALIVLFFFNNGKPAPGLPYINTGVIAGFLLSLLISFI</sequence>
<comment type="subcellular location">
    <subcellularLocation>
        <location evidence="1">Endomembrane system</location>
        <topology evidence="1">Multi-pass membrane protein</topology>
    </subcellularLocation>
</comment>
<feature type="transmembrane region" description="Helical" evidence="5">
    <location>
        <begin position="136"/>
        <end position="154"/>
    </location>
</feature>
<evidence type="ECO:0000256" key="5">
    <source>
        <dbReference type="SAM" id="Phobius"/>
    </source>
</evidence>
<name>A0A8G2FVQ8_PICTO</name>
<keyword evidence="3 5" id="KW-1133">Transmembrane helix</keyword>
<reference evidence="6 7" key="1">
    <citation type="submission" date="2017-04" db="EMBL/GenBank/DDBJ databases">
        <authorList>
            <person name="Varghese N."/>
            <person name="Submissions S."/>
        </authorList>
    </citation>
    <scope>NUCLEOTIDE SEQUENCE [LARGE SCALE GENOMIC DNA]</scope>
    <source>
        <strain evidence="6 7">DSM 9789</strain>
    </source>
</reference>
<feature type="transmembrane region" description="Helical" evidence="5">
    <location>
        <begin position="254"/>
        <end position="271"/>
    </location>
</feature>
<protein>
    <submittedName>
        <fullName evidence="6">Presenilin-like membrane protease, A22 family</fullName>
    </submittedName>
</protein>
<keyword evidence="2 5" id="KW-0812">Transmembrane</keyword>
<keyword evidence="4 5" id="KW-0472">Membrane</keyword>
<proteinExistence type="predicted"/>
<evidence type="ECO:0000313" key="6">
    <source>
        <dbReference type="EMBL" id="SMD30361.1"/>
    </source>
</evidence>
<organism evidence="6 7">
    <name type="scientific">Picrophilus torridus (strain ATCC 700027 / DSM 9790 / JCM 10055 / NBRC 100828 / KAW 2/3)</name>
    <dbReference type="NCBI Taxonomy" id="1122961"/>
    <lineage>
        <taxon>Archaea</taxon>
        <taxon>Methanobacteriati</taxon>
        <taxon>Thermoplasmatota</taxon>
        <taxon>Thermoplasmata</taxon>
        <taxon>Thermoplasmatales</taxon>
        <taxon>Picrophilaceae</taxon>
        <taxon>Picrophilus</taxon>
    </lineage>
</organism>
<dbReference type="GO" id="GO:0042500">
    <property type="term" value="F:aspartic endopeptidase activity, intramembrane cleaving"/>
    <property type="evidence" value="ECO:0007669"/>
    <property type="project" value="InterPro"/>
</dbReference>
<keyword evidence="6" id="KW-0645">Protease</keyword>
<dbReference type="GO" id="GO:0006508">
    <property type="term" value="P:proteolysis"/>
    <property type="evidence" value="ECO:0007669"/>
    <property type="project" value="UniProtKB-KW"/>
</dbReference>
<evidence type="ECO:0000256" key="1">
    <source>
        <dbReference type="ARBA" id="ARBA00004127"/>
    </source>
</evidence>
<evidence type="ECO:0000256" key="3">
    <source>
        <dbReference type="ARBA" id="ARBA00022989"/>
    </source>
</evidence>
<dbReference type="NCBIfam" id="NF041679">
    <property type="entry name" value="IMP_arch_presen"/>
    <property type="match status" value="1"/>
</dbReference>
<accession>A0A8G2FVQ8</accession>
<keyword evidence="7" id="KW-1185">Reference proteome</keyword>
<dbReference type="SMART" id="SM00730">
    <property type="entry name" value="PSN"/>
    <property type="match status" value="1"/>
</dbReference>
<dbReference type="InterPro" id="IPR006639">
    <property type="entry name" value="Preselin/SPP"/>
</dbReference>
<dbReference type="GO" id="GO:0016020">
    <property type="term" value="C:membrane"/>
    <property type="evidence" value="ECO:0007669"/>
    <property type="project" value="InterPro"/>
</dbReference>
<dbReference type="InterPro" id="IPR010545">
    <property type="entry name" value="SPP"/>
</dbReference>
<keyword evidence="6" id="KW-0378">Hydrolase</keyword>
<dbReference type="Proteomes" id="UP000192315">
    <property type="component" value="Unassembled WGS sequence"/>
</dbReference>
<evidence type="ECO:0000256" key="2">
    <source>
        <dbReference type="ARBA" id="ARBA00022692"/>
    </source>
</evidence>